<evidence type="ECO:0000256" key="2">
    <source>
        <dbReference type="ARBA" id="ARBA00012261"/>
    </source>
</evidence>
<dbReference type="EC" id="2.1.2.9" evidence="2 5"/>
<dbReference type="CDD" id="cd08704">
    <property type="entry name" value="Met_tRNA_FMT_C"/>
    <property type="match status" value="1"/>
</dbReference>
<feature type="domain" description="Formyl transferase C-terminal" evidence="7">
    <location>
        <begin position="210"/>
        <end position="310"/>
    </location>
</feature>
<keyword evidence="11" id="KW-1185">Reference proteome</keyword>
<dbReference type="InterPro" id="IPR036477">
    <property type="entry name" value="Formyl_transf_N_sf"/>
</dbReference>
<dbReference type="GO" id="GO:0004479">
    <property type="term" value="F:methionyl-tRNA formyltransferase activity"/>
    <property type="evidence" value="ECO:0007669"/>
    <property type="project" value="UniProtKB-UniRule"/>
</dbReference>
<dbReference type="InterPro" id="IPR002376">
    <property type="entry name" value="Formyl_transf_N"/>
</dbReference>
<dbReference type="PANTHER" id="PTHR11138">
    <property type="entry name" value="METHIONYL-TRNA FORMYLTRANSFERASE"/>
    <property type="match status" value="1"/>
</dbReference>
<comment type="similarity">
    <text evidence="1 5">Belongs to the Fmt family.</text>
</comment>
<dbReference type="NCBIfam" id="TIGR00460">
    <property type="entry name" value="fmt"/>
    <property type="match status" value="1"/>
</dbReference>
<reference evidence="8 11" key="2">
    <citation type="submission" date="2019-11" db="EMBL/GenBank/DDBJ databases">
        <title>Green- and brown-colored morphotypes of Chlorobia in the stratified aquatic ecosystems of Kandalaksha Gulf (White Sea): A model for study of the accessory genome evolution.</title>
        <authorList>
            <person name="Grouzdev D.S."/>
        </authorList>
    </citation>
    <scope>NUCLEOTIDE SEQUENCE [LARGE SCALE GENOMIC DNA]</scope>
    <source>
        <strain evidence="8 11">ZM</strain>
    </source>
</reference>
<comment type="caution">
    <text evidence="9">The sequence shown here is derived from an EMBL/GenBank/DDBJ whole genome shotgun (WGS) entry which is preliminary data.</text>
</comment>
<evidence type="ECO:0000256" key="4">
    <source>
        <dbReference type="ARBA" id="ARBA00022917"/>
    </source>
</evidence>
<dbReference type="InterPro" id="IPR011034">
    <property type="entry name" value="Formyl_transferase-like_C_sf"/>
</dbReference>
<protein>
    <recommendedName>
        <fullName evidence="2 5">Methionyl-tRNA formyltransferase</fullName>
        <ecNumber evidence="2 5">2.1.2.9</ecNumber>
    </recommendedName>
</protein>
<name>A0A432AVG6_CHLPH</name>
<dbReference type="Gene3D" id="3.40.50.12230">
    <property type="match status" value="1"/>
</dbReference>
<dbReference type="SUPFAM" id="SSF50486">
    <property type="entry name" value="FMT C-terminal domain-like"/>
    <property type="match status" value="1"/>
</dbReference>
<comment type="catalytic activity">
    <reaction evidence="5">
        <text>L-methionyl-tRNA(fMet) + (6R)-10-formyltetrahydrofolate = N-formyl-L-methionyl-tRNA(fMet) + (6S)-5,6,7,8-tetrahydrofolate + H(+)</text>
        <dbReference type="Rhea" id="RHEA:24380"/>
        <dbReference type="Rhea" id="RHEA-COMP:9952"/>
        <dbReference type="Rhea" id="RHEA-COMP:9953"/>
        <dbReference type="ChEBI" id="CHEBI:15378"/>
        <dbReference type="ChEBI" id="CHEBI:57453"/>
        <dbReference type="ChEBI" id="CHEBI:78530"/>
        <dbReference type="ChEBI" id="CHEBI:78844"/>
        <dbReference type="ChEBI" id="CHEBI:195366"/>
        <dbReference type="EC" id="2.1.2.9"/>
    </reaction>
</comment>
<dbReference type="InterPro" id="IPR005793">
    <property type="entry name" value="Formyl_trans_C"/>
</dbReference>
<dbReference type="InterPro" id="IPR041711">
    <property type="entry name" value="Met-tRNA-FMT_N"/>
</dbReference>
<keyword evidence="4 5" id="KW-0648">Protein biosynthesis</keyword>
<sequence>MHVTPLRLIFMGTPDFAVPSLQAIVDASLPVEVVQVVTAPDRPRRKKNAEAEPTPVKSLALQLGLPVLEVEDVKDPGFAEAVRRLQPDVIVVAAFRILPPAVYGAARLGAFNLHASLLPAYRGAAPINHALIEGERESGVTTFFLQRQVDTGNIILKKSTPINSMENATQLAERLSQIGAEAVVETLRLIAEGTVEVSAQDESLVSKAPKLTRENTRIDWNQSAEDLHNFIRGLAMRPTAWTTLGGKNFKIFQSAPAPAVPATSCGKPGTMLIEGGCLYASGTDGWIEILSLQLEGKRPMDAGEFLRGFRAESGTILGG</sequence>
<dbReference type="PANTHER" id="PTHR11138:SF5">
    <property type="entry name" value="METHIONYL-TRNA FORMYLTRANSFERASE, MITOCHONDRIAL"/>
    <property type="match status" value="1"/>
</dbReference>
<gene>
    <name evidence="5" type="primary">fmt</name>
    <name evidence="9" type="ORF">EKD02_04110</name>
    <name evidence="8" type="ORF">GJ685_07085</name>
</gene>
<evidence type="ECO:0000313" key="11">
    <source>
        <dbReference type="Proteomes" id="UP000489351"/>
    </source>
</evidence>
<evidence type="ECO:0000259" key="6">
    <source>
        <dbReference type="Pfam" id="PF00551"/>
    </source>
</evidence>
<evidence type="ECO:0000259" key="7">
    <source>
        <dbReference type="Pfam" id="PF02911"/>
    </source>
</evidence>
<dbReference type="Pfam" id="PF02911">
    <property type="entry name" value="Formyl_trans_C"/>
    <property type="match status" value="1"/>
</dbReference>
<accession>A0A432AVG6</accession>
<keyword evidence="3 5" id="KW-0808">Transferase</keyword>
<dbReference type="CDD" id="cd08646">
    <property type="entry name" value="FMT_core_Met-tRNA-FMT_N"/>
    <property type="match status" value="1"/>
</dbReference>
<dbReference type="GO" id="GO:0005829">
    <property type="term" value="C:cytosol"/>
    <property type="evidence" value="ECO:0007669"/>
    <property type="project" value="TreeGrafter"/>
</dbReference>
<dbReference type="InterPro" id="IPR044135">
    <property type="entry name" value="Met-tRNA-FMT_C"/>
</dbReference>
<dbReference type="EMBL" id="WUBZ01000022">
    <property type="protein sequence ID" value="MWV54830.1"/>
    <property type="molecule type" value="Genomic_DNA"/>
</dbReference>
<organism evidence="9 10">
    <name type="scientific">Chlorobium phaeovibrioides</name>
    <dbReference type="NCBI Taxonomy" id="1094"/>
    <lineage>
        <taxon>Bacteria</taxon>
        <taxon>Pseudomonadati</taxon>
        <taxon>Chlorobiota</taxon>
        <taxon>Chlorobiia</taxon>
        <taxon>Chlorobiales</taxon>
        <taxon>Chlorobiaceae</taxon>
        <taxon>Chlorobium/Pelodictyon group</taxon>
        <taxon>Chlorobium</taxon>
    </lineage>
</organism>
<evidence type="ECO:0000313" key="9">
    <source>
        <dbReference type="EMBL" id="RTY38865.1"/>
    </source>
</evidence>
<dbReference type="RefSeq" id="WP_126383900.1">
    <property type="nucleotide sequence ID" value="NZ_RXYK01000004.1"/>
</dbReference>
<evidence type="ECO:0000256" key="3">
    <source>
        <dbReference type="ARBA" id="ARBA00022679"/>
    </source>
</evidence>
<dbReference type="Proteomes" id="UP000279908">
    <property type="component" value="Unassembled WGS sequence"/>
</dbReference>
<reference evidence="9 10" key="1">
    <citation type="submission" date="2018-12" db="EMBL/GenBank/DDBJ databases">
        <authorList>
            <person name="Lunina O.N."/>
            <person name="Grouzdev D.S."/>
            <person name="Gorlenko V.M."/>
            <person name="Savvichev A.S."/>
        </authorList>
    </citation>
    <scope>NUCLEOTIDE SEQUENCE [LARGE SCALE GENOMIC DNA]</scope>
    <source>
        <strain evidence="9 10">BrKhr-17</strain>
    </source>
</reference>
<evidence type="ECO:0000256" key="5">
    <source>
        <dbReference type="HAMAP-Rule" id="MF_00182"/>
    </source>
</evidence>
<dbReference type="HAMAP" id="MF_00182">
    <property type="entry name" value="Formyl_trans"/>
    <property type="match status" value="1"/>
</dbReference>
<feature type="binding site" evidence="5">
    <location>
        <begin position="116"/>
        <end position="119"/>
    </location>
    <ligand>
        <name>(6S)-5,6,7,8-tetrahydrofolate</name>
        <dbReference type="ChEBI" id="CHEBI:57453"/>
    </ligand>
</feature>
<dbReference type="AlphaFoldDB" id="A0A432AVG6"/>
<dbReference type="SUPFAM" id="SSF53328">
    <property type="entry name" value="Formyltransferase"/>
    <property type="match status" value="1"/>
</dbReference>
<feature type="domain" description="Formyl transferase N-terminal" evidence="6">
    <location>
        <begin position="7"/>
        <end position="186"/>
    </location>
</feature>
<dbReference type="Proteomes" id="UP000489351">
    <property type="component" value="Unassembled WGS sequence"/>
</dbReference>
<proteinExistence type="inferred from homology"/>
<comment type="function">
    <text evidence="5">Attaches a formyl group to the free amino group of methionyl-tRNA(fMet). The formyl group appears to play a dual role in the initiator identity of N-formylmethionyl-tRNA by promoting its recognition by IF2 and preventing the misappropriation of this tRNA by the elongation apparatus.</text>
</comment>
<dbReference type="InterPro" id="IPR005794">
    <property type="entry name" value="Fmt"/>
</dbReference>
<dbReference type="Pfam" id="PF00551">
    <property type="entry name" value="Formyl_trans_N"/>
    <property type="match status" value="1"/>
</dbReference>
<evidence type="ECO:0000313" key="8">
    <source>
        <dbReference type="EMBL" id="MWV54830.1"/>
    </source>
</evidence>
<evidence type="ECO:0000256" key="1">
    <source>
        <dbReference type="ARBA" id="ARBA00010699"/>
    </source>
</evidence>
<evidence type="ECO:0000313" key="10">
    <source>
        <dbReference type="Proteomes" id="UP000279908"/>
    </source>
</evidence>
<dbReference type="EMBL" id="RXYK01000004">
    <property type="protein sequence ID" value="RTY38865.1"/>
    <property type="molecule type" value="Genomic_DNA"/>
</dbReference>